<reference evidence="2 3" key="1">
    <citation type="journal article" date="2019" name="G3 (Bethesda)">
        <title>Sequencing of a Wild Apple (Malus baccata) Genome Unravels the Differences Between Cultivated and Wild Apple Species Regarding Disease Resistance and Cold Tolerance.</title>
        <authorList>
            <person name="Chen X."/>
        </authorList>
    </citation>
    <scope>NUCLEOTIDE SEQUENCE [LARGE SCALE GENOMIC DNA]</scope>
    <source>
        <strain evidence="3">cv. Shandingzi</strain>
        <tissue evidence="2">Leaves</tissue>
    </source>
</reference>
<protein>
    <submittedName>
        <fullName evidence="2">Uncharacterized protein</fullName>
    </submittedName>
</protein>
<comment type="caution">
    <text evidence="2">The sequence shown here is derived from an EMBL/GenBank/DDBJ whole genome shotgun (WGS) entry which is preliminary data.</text>
</comment>
<gene>
    <name evidence="2" type="ORF">C1H46_029777</name>
</gene>
<evidence type="ECO:0000256" key="1">
    <source>
        <dbReference type="SAM" id="SignalP"/>
    </source>
</evidence>
<feature type="signal peptide" evidence="1">
    <location>
        <begin position="1"/>
        <end position="22"/>
    </location>
</feature>
<keyword evidence="3" id="KW-1185">Reference proteome</keyword>
<evidence type="ECO:0000313" key="3">
    <source>
        <dbReference type="Proteomes" id="UP000315295"/>
    </source>
</evidence>
<dbReference type="Proteomes" id="UP000315295">
    <property type="component" value="Unassembled WGS sequence"/>
</dbReference>
<dbReference type="EMBL" id="VIEB01000624">
    <property type="protein sequence ID" value="TQD84689.1"/>
    <property type="molecule type" value="Genomic_DNA"/>
</dbReference>
<proteinExistence type="predicted"/>
<keyword evidence="1" id="KW-0732">Signal</keyword>
<name>A0A540LEA6_MALBA</name>
<organism evidence="2 3">
    <name type="scientific">Malus baccata</name>
    <name type="common">Siberian crab apple</name>
    <name type="synonym">Pyrus baccata</name>
    <dbReference type="NCBI Taxonomy" id="106549"/>
    <lineage>
        <taxon>Eukaryota</taxon>
        <taxon>Viridiplantae</taxon>
        <taxon>Streptophyta</taxon>
        <taxon>Embryophyta</taxon>
        <taxon>Tracheophyta</taxon>
        <taxon>Spermatophyta</taxon>
        <taxon>Magnoliopsida</taxon>
        <taxon>eudicotyledons</taxon>
        <taxon>Gunneridae</taxon>
        <taxon>Pentapetalae</taxon>
        <taxon>rosids</taxon>
        <taxon>fabids</taxon>
        <taxon>Rosales</taxon>
        <taxon>Rosaceae</taxon>
        <taxon>Amygdaloideae</taxon>
        <taxon>Maleae</taxon>
        <taxon>Malus</taxon>
    </lineage>
</organism>
<evidence type="ECO:0000313" key="2">
    <source>
        <dbReference type="EMBL" id="TQD84689.1"/>
    </source>
</evidence>
<sequence>MEKMTIHGAILLLLKSRTLTLAHRIDKDSFDLDMCYCYWAPAAELVCPTKIAEEYQAKKKVRDANFVWEK</sequence>
<feature type="chain" id="PRO_5022134197" evidence="1">
    <location>
        <begin position="23"/>
        <end position="70"/>
    </location>
</feature>
<accession>A0A540LEA6</accession>
<dbReference type="AlphaFoldDB" id="A0A540LEA6"/>